<dbReference type="Gene3D" id="3.50.50.60">
    <property type="entry name" value="FAD/NAD(P)-binding domain"/>
    <property type="match status" value="1"/>
</dbReference>
<accession>A0A395M0A9</accession>
<dbReference type="PANTHER" id="PTHR42923:SF46">
    <property type="entry name" value="AMINE OXIDASE"/>
    <property type="match status" value="1"/>
</dbReference>
<evidence type="ECO:0000259" key="3">
    <source>
        <dbReference type="Pfam" id="PF01593"/>
    </source>
</evidence>
<evidence type="ECO:0000313" key="5">
    <source>
        <dbReference type="Proteomes" id="UP000266389"/>
    </source>
</evidence>
<dbReference type="PANTHER" id="PTHR42923">
    <property type="entry name" value="PROTOPORPHYRINOGEN OXIDASE"/>
    <property type="match status" value="1"/>
</dbReference>
<dbReference type="EMBL" id="PHFL01000067">
    <property type="protein sequence ID" value="RFM23354.1"/>
    <property type="molecule type" value="Genomic_DNA"/>
</dbReference>
<dbReference type="Proteomes" id="UP000266389">
    <property type="component" value="Unassembled WGS sequence"/>
</dbReference>
<dbReference type="Pfam" id="PF01593">
    <property type="entry name" value="Amino_oxidase"/>
    <property type="match status" value="1"/>
</dbReference>
<dbReference type="SUPFAM" id="SSF51905">
    <property type="entry name" value="FAD/NAD(P)-binding domain"/>
    <property type="match status" value="1"/>
</dbReference>
<dbReference type="GO" id="GO:0016491">
    <property type="term" value="F:oxidoreductase activity"/>
    <property type="evidence" value="ECO:0007669"/>
    <property type="project" value="UniProtKB-KW"/>
</dbReference>
<gene>
    <name evidence="4" type="ORF">D0433_11430</name>
</gene>
<dbReference type="InterPro" id="IPR050464">
    <property type="entry name" value="Zeta_carotene_desat/Oxidored"/>
</dbReference>
<feature type="domain" description="Amine oxidase" evidence="3">
    <location>
        <begin position="25"/>
        <end position="464"/>
    </location>
</feature>
<proteinExistence type="predicted"/>
<evidence type="ECO:0000256" key="1">
    <source>
        <dbReference type="ARBA" id="ARBA00001974"/>
    </source>
</evidence>
<comment type="caution">
    <text evidence="4">The sequence shown here is derived from an EMBL/GenBank/DDBJ whole genome shotgun (WGS) entry which is preliminary data.</text>
</comment>
<dbReference type="AlphaFoldDB" id="A0A395M0A9"/>
<dbReference type="InterPro" id="IPR001613">
    <property type="entry name" value="Flavin_amine_oxidase"/>
</dbReference>
<dbReference type="PRINTS" id="PR00757">
    <property type="entry name" value="AMINEOXDASEF"/>
</dbReference>
<keyword evidence="2" id="KW-0560">Oxidoreductase</keyword>
<comment type="cofactor">
    <cofactor evidence="1">
        <name>FAD</name>
        <dbReference type="ChEBI" id="CHEBI:57692"/>
    </cofactor>
</comment>
<protein>
    <submittedName>
        <fullName evidence="4">FAD-dependent oxidoreductase</fullName>
    </submittedName>
</protein>
<dbReference type="InterPro" id="IPR002937">
    <property type="entry name" value="Amino_oxidase"/>
</dbReference>
<dbReference type="InterPro" id="IPR036188">
    <property type="entry name" value="FAD/NAD-bd_sf"/>
</dbReference>
<organism evidence="4 5">
    <name type="scientific">Candidatus Thermochlorobacter aerophilus</name>
    <dbReference type="NCBI Taxonomy" id="1868324"/>
    <lineage>
        <taxon>Bacteria</taxon>
        <taxon>Pseudomonadati</taxon>
        <taxon>Chlorobiota</taxon>
        <taxon>Chlorobiia</taxon>
        <taxon>Chlorobiales</taxon>
        <taxon>Candidatus Thermochlorobacteriaceae</taxon>
        <taxon>Candidatus Thermochlorobacter</taxon>
    </lineage>
</organism>
<reference evidence="4 5" key="1">
    <citation type="journal article" date="2011" name="ISME J.">
        <title>Community ecology of hot spring cyanobacterial mats: predominant populations and their functional potential.</title>
        <authorList>
            <person name="Klatt C.G."/>
            <person name="Wood J.M."/>
            <person name="Rusch D.B."/>
            <person name="Bateson M.M."/>
            <person name="Hamamura N."/>
            <person name="Heidelberg J.F."/>
            <person name="Grossman A.R."/>
            <person name="Bhaya D."/>
            <person name="Cohan F.M."/>
            <person name="Kuhl M."/>
            <person name="Bryant D.A."/>
            <person name="Ward D.M."/>
        </authorList>
    </citation>
    <scope>NUCLEOTIDE SEQUENCE [LARGE SCALE GENOMIC DNA]</scope>
    <source>
        <strain evidence="4">OS</strain>
    </source>
</reference>
<sequence length="471" mass="53218">MTAEVTISPRTQTGGNRVLILGGGLAGLAAAKRLVDNGFQVELLEKRNILGGKVSSWKDAEGDWIETGLHCFFGAYREIYELMKELGTYQYILWKKHELTYTLSKGERFVFRTWKLPSPFHLIPAITSNHYFTLTEMITFTKMLMPILFGGQKYYAEQDKMTYEEWHQRQGVSKRLLKKMFVPMSLALKFLPPEEISAKIVIDVAGEFLRVPKASMMGFLKGSPEEYLIAPLANYIRKKGGKIHTEAKAVTLLYDGEQITGVQMANGEILTADYYLTALPVHNLKKVLPESLKEKYQFFRNIDEFQGVPVITVQLWYDKQISYIDNIMFSPDGVIPFYADMANTTPDYAVLRGLTHQGKSRFEFGVAPAKYFMHLSDEEIIAKVDASVRDIFPETSKGAKILKHTIVRIPQSVYAAVPGMDAKRPTQKTPVKNLFLAGGYTRNRFYDSMEGAVETGNKAAREIMVAHGILA</sequence>
<name>A0A395M0A9_9BACT</name>
<evidence type="ECO:0000256" key="2">
    <source>
        <dbReference type="ARBA" id="ARBA00023002"/>
    </source>
</evidence>
<evidence type="ECO:0000313" key="4">
    <source>
        <dbReference type="EMBL" id="RFM23354.1"/>
    </source>
</evidence>